<dbReference type="EMBL" id="SRLO01000610">
    <property type="protein sequence ID" value="TNN50642.1"/>
    <property type="molecule type" value="Genomic_DNA"/>
</dbReference>
<evidence type="ECO:0000256" key="1">
    <source>
        <dbReference type="SAM" id="MobiDB-lite"/>
    </source>
</evidence>
<evidence type="ECO:0000313" key="3">
    <source>
        <dbReference type="Proteomes" id="UP000314294"/>
    </source>
</evidence>
<name>A0A4Z2GDA5_9TELE</name>
<dbReference type="Proteomes" id="UP000314294">
    <property type="component" value="Unassembled WGS sequence"/>
</dbReference>
<dbReference type="AlphaFoldDB" id="A0A4Z2GDA5"/>
<gene>
    <name evidence="2" type="ORF">EYF80_039155</name>
</gene>
<organism evidence="2 3">
    <name type="scientific">Liparis tanakae</name>
    <name type="common">Tanaka's snailfish</name>
    <dbReference type="NCBI Taxonomy" id="230148"/>
    <lineage>
        <taxon>Eukaryota</taxon>
        <taxon>Metazoa</taxon>
        <taxon>Chordata</taxon>
        <taxon>Craniata</taxon>
        <taxon>Vertebrata</taxon>
        <taxon>Euteleostomi</taxon>
        <taxon>Actinopterygii</taxon>
        <taxon>Neopterygii</taxon>
        <taxon>Teleostei</taxon>
        <taxon>Neoteleostei</taxon>
        <taxon>Acanthomorphata</taxon>
        <taxon>Eupercaria</taxon>
        <taxon>Perciformes</taxon>
        <taxon>Cottioidei</taxon>
        <taxon>Cottales</taxon>
        <taxon>Liparidae</taxon>
        <taxon>Liparis</taxon>
    </lineage>
</organism>
<evidence type="ECO:0000313" key="2">
    <source>
        <dbReference type="EMBL" id="TNN50642.1"/>
    </source>
</evidence>
<feature type="region of interest" description="Disordered" evidence="1">
    <location>
        <begin position="44"/>
        <end position="74"/>
    </location>
</feature>
<feature type="compositionally biased region" description="Low complexity" evidence="1">
    <location>
        <begin position="15"/>
        <end position="28"/>
    </location>
</feature>
<proteinExistence type="predicted"/>
<keyword evidence="3" id="KW-1185">Reference proteome</keyword>
<feature type="region of interest" description="Disordered" evidence="1">
    <location>
        <begin position="1"/>
        <end position="30"/>
    </location>
</feature>
<comment type="caution">
    <text evidence="2">The sequence shown here is derived from an EMBL/GenBank/DDBJ whole genome shotgun (WGS) entry which is preliminary data.</text>
</comment>
<feature type="compositionally biased region" description="Basic residues" evidence="1">
    <location>
        <begin position="62"/>
        <end position="74"/>
    </location>
</feature>
<sequence length="115" mass="12896">MQRAPPAGRQRNTSRRPPSSISLLRLPPAGRSVNCSGRPCLRGPTAAVQVSQHQGAGGSPSRQKRGRMPRRRRCRPCRVSISEQWDQRGRSPPDLLQAVSPHRWTIPWTLSSRQM</sequence>
<reference evidence="2 3" key="1">
    <citation type="submission" date="2019-03" db="EMBL/GenBank/DDBJ databases">
        <title>First draft genome of Liparis tanakae, snailfish: a comprehensive survey of snailfish specific genes.</title>
        <authorList>
            <person name="Kim W."/>
            <person name="Song I."/>
            <person name="Jeong J.-H."/>
            <person name="Kim D."/>
            <person name="Kim S."/>
            <person name="Ryu S."/>
            <person name="Song J.Y."/>
            <person name="Lee S.K."/>
        </authorList>
    </citation>
    <scope>NUCLEOTIDE SEQUENCE [LARGE SCALE GENOMIC DNA]</scope>
    <source>
        <tissue evidence="2">Muscle</tissue>
    </source>
</reference>
<protein>
    <submittedName>
        <fullName evidence="2">Uncharacterized protein</fullName>
    </submittedName>
</protein>
<accession>A0A4Z2GDA5</accession>